<evidence type="ECO:0008006" key="4">
    <source>
        <dbReference type="Google" id="ProtNLM"/>
    </source>
</evidence>
<keyword evidence="3" id="KW-1185">Reference proteome</keyword>
<evidence type="ECO:0000256" key="1">
    <source>
        <dbReference type="SAM" id="SignalP"/>
    </source>
</evidence>
<organism evidence="2 3">
    <name type="scientific">Flavobacterium granuli</name>
    <dbReference type="NCBI Taxonomy" id="280093"/>
    <lineage>
        <taxon>Bacteria</taxon>
        <taxon>Pseudomonadati</taxon>
        <taxon>Bacteroidota</taxon>
        <taxon>Flavobacteriia</taxon>
        <taxon>Flavobacteriales</taxon>
        <taxon>Flavobacteriaceae</taxon>
        <taxon>Flavobacterium</taxon>
    </lineage>
</organism>
<comment type="caution">
    <text evidence="2">The sequence shown here is derived from an EMBL/GenBank/DDBJ whole genome shotgun (WGS) entry which is preliminary data.</text>
</comment>
<feature type="chain" id="PRO_5046117530" description="Carboxypeptidase regulatory-like domain-containing protein" evidence="1">
    <location>
        <begin position="20"/>
        <end position="295"/>
    </location>
</feature>
<evidence type="ECO:0000313" key="2">
    <source>
        <dbReference type="EMBL" id="MDR6845182.1"/>
    </source>
</evidence>
<accession>A0ABU1S2C3</accession>
<proteinExistence type="predicted"/>
<sequence length="295" mass="31256">MKKIILVAFIALGIVSCSSEDDSPEDISGINTATVTAKIGVGKDAFPGTTGKNVNRGTIPTTINTITVDVVNNNPAIPSNQTIFDLVGSGGANQFLIENVASGSNTFTAKATTTGTPKLTVEPYNHTNDATTDAMLKGEKDAVPYAKYEAVVGMSITLGTPQEIVFPLLTNHGRIIGTVETAALLSATDRRVEVIAERFYANNTPVLGPITIDLTGNKSVIAAWNDDTAVKGNYMKYIVNVYGPDGLTIEKTFNKTITIIESTGITSKITITNDGLTESINYGTFTIPAWTEISQ</sequence>
<reference evidence="2 3" key="1">
    <citation type="submission" date="2023-07" db="EMBL/GenBank/DDBJ databases">
        <title>Sorghum-associated microbial communities from plants grown in Nebraska, USA.</title>
        <authorList>
            <person name="Schachtman D."/>
        </authorList>
    </citation>
    <scope>NUCLEOTIDE SEQUENCE [LARGE SCALE GENOMIC DNA]</scope>
    <source>
        <strain evidence="2 3">BE124</strain>
    </source>
</reference>
<protein>
    <recommendedName>
        <fullName evidence="4">Carboxypeptidase regulatory-like domain-containing protein</fullName>
    </recommendedName>
</protein>
<gene>
    <name evidence="2" type="ORF">J2W95_001889</name>
</gene>
<dbReference type="EMBL" id="JAVDTX010000004">
    <property type="protein sequence ID" value="MDR6845182.1"/>
    <property type="molecule type" value="Genomic_DNA"/>
</dbReference>
<dbReference type="RefSeq" id="WP_310006240.1">
    <property type="nucleotide sequence ID" value="NZ_JAVDTX010000004.1"/>
</dbReference>
<name>A0ABU1S2C3_9FLAO</name>
<dbReference type="Proteomes" id="UP001261871">
    <property type="component" value="Unassembled WGS sequence"/>
</dbReference>
<evidence type="ECO:0000313" key="3">
    <source>
        <dbReference type="Proteomes" id="UP001261871"/>
    </source>
</evidence>
<dbReference type="PROSITE" id="PS51257">
    <property type="entry name" value="PROKAR_LIPOPROTEIN"/>
    <property type="match status" value="1"/>
</dbReference>
<keyword evidence="1" id="KW-0732">Signal</keyword>
<feature type="signal peptide" evidence="1">
    <location>
        <begin position="1"/>
        <end position="19"/>
    </location>
</feature>